<keyword evidence="1" id="KW-0802">TPR repeat</keyword>
<dbReference type="PANTHER" id="PTHR10098:SF106">
    <property type="entry name" value="TETRATRICOPEPTIDE REPEAT PROTEIN 28-LIKE PROTEIN"/>
    <property type="match status" value="1"/>
</dbReference>
<comment type="caution">
    <text evidence="2">The sequence shown here is derived from an EMBL/GenBank/DDBJ whole genome shotgun (WGS) entry which is preliminary data.</text>
</comment>
<protein>
    <submittedName>
        <fullName evidence="2">Tetratricopeptide repeat protein</fullName>
    </submittedName>
</protein>
<gene>
    <name evidence="2" type="ORF">ACFSJ0_01420</name>
</gene>
<reference evidence="3" key="1">
    <citation type="journal article" date="2019" name="Int. J. Syst. Evol. Microbiol.">
        <title>The Global Catalogue of Microorganisms (GCM) 10K type strain sequencing project: providing services to taxonomists for standard genome sequencing and annotation.</title>
        <authorList>
            <consortium name="The Broad Institute Genomics Platform"/>
            <consortium name="The Broad Institute Genome Sequencing Center for Infectious Disease"/>
            <person name="Wu L."/>
            <person name="Ma J."/>
        </authorList>
    </citation>
    <scope>NUCLEOTIDE SEQUENCE [LARGE SCALE GENOMIC DNA]</scope>
    <source>
        <strain evidence="3">CGMCC 1.15399</strain>
    </source>
</reference>
<accession>A0ABW4FYT3</accession>
<dbReference type="EMBL" id="JBHUCM010000003">
    <property type="protein sequence ID" value="MFD1535671.1"/>
    <property type="molecule type" value="Genomic_DNA"/>
</dbReference>
<dbReference type="Proteomes" id="UP001597097">
    <property type="component" value="Unassembled WGS sequence"/>
</dbReference>
<dbReference type="RefSeq" id="WP_219536210.1">
    <property type="nucleotide sequence ID" value="NZ_JAHKRM010000029.1"/>
</dbReference>
<name>A0ABW4FYT3_9ACTN</name>
<dbReference type="SMART" id="SM00028">
    <property type="entry name" value="TPR"/>
    <property type="match status" value="12"/>
</dbReference>
<evidence type="ECO:0000313" key="3">
    <source>
        <dbReference type="Proteomes" id="UP001597097"/>
    </source>
</evidence>
<evidence type="ECO:0000313" key="2">
    <source>
        <dbReference type="EMBL" id="MFD1535671.1"/>
    </source>
</evidence>
<sequence>MLAPESDVRILGICGTSGIGKSFLLAEISRRAIDSGYRHAAIDLSSGATGDRPDSLDQSLLDDLVRTLLRLGSTSRRQQKLRHDRFTDQVRAAQKQLRLSHADIKIHMTASDGSTITGSPISHQGGHPAVDLYVAYRAALVDAALNAIADLRLSRVLLTVDGLEWLTRHDGLSAGTSREELLNWVTHKILPQLIEVAPDLRIITAGWERPSFPGALRAIADILYLEAWSRDETTAYLAGRGLDDPQLAALAHRQCSGTPIWLGMWADVYREGQQSGVDAGWMDGAQDSAIHDWLHRSFLHRLDPRQQKLVQAAAVLRHITLDGLRAVLAPTPVDNDAFGQLCRYSFVQRIPDRANHKTWLRIHGLVRAAFLADGHHSDTMTALHQAAATWYTAHNNPAEAAYHYFAIGDPAGLERWEELLDQALQRNDLSTARVLIDTATAPETGGFPRLRATGMASIIDLYQGRLACLDRALPEAARLLTRALRSSDRTTSQSRTAKAHRWRSAVYRLLGDYPRAEQATRKALDLYRIIGDPLGEAHTHRDLGILYRLWDNYPQAEQETRKAMELYRAIGDQWGETYAHGELGILYRLWDDYSPAERETRKALEDFEVIGDQLGEAYAHRDLGILYRLQDDYLRAERETRKALEQFQVTGNRFGEASAHREIGILYRLQDNYSQAEQETRRALKLYQAIGDQWGETYAHGELGILYRLQDDYPRAEYETGKVLKLYRTIGNRWGETYARRELGILYRLQGDYLRAEQETGEALELYRAIGNRISEPPARRELGILSRERDDYPRAEQETRKALELYQVIGNRWGDTHAGRELGILYPLQNDYSHAEQEARKALELYRAMGNRWGAANAHGELGILYRLQGDYLRAERETEEALEFYRAIGNRLGNAYSHGELGILYRLQGDYLRAERETEEALELYRVIGNRLGKANAHGELGTLHRLRNRYQEARDQYIAARTIYFDLGRLSDAKWCTNQID</sequence>
<organism evidence="2 3">
    <name type="scientific">Nonomuraea guangzhouensis</name>
    <dbReference type="NCBI Taxonomy" id="1291555"/>
    <lineage>
        <taxon>Bacteria</taxon>
        <taxon>Bacillati</taxon>
        <taxon>Actinomycetota</taxon>
        <taxon>Actinomycetes</taxon>
        <taxon>Streptosporangiales</taxon>
        <taxon>Streptosporangiaceae</taxon>
        <taxon>Nonomuraea</taxon>
    </lineage>
</organism>
<dbReference type="PANTHER" id="PTHR10098">
    <property type="entry name" value="RAPSYN-RELATED"/>
    <property type="match status" value="1"/>
</dbReference>
<dbReference type="PROSITE" id="PS50005">
    <property type="entry name" value="TPR"/>
    <property type="match status" value="1"/>
</dbReference>
<dbReference type="Pfam" id="PF13424">
    <property type="entry name" value="TPR_12"/>
    <property type="match status" value="3"/>
</dbReference>
<proteinExistence type="predicted"/>
<evidence type="ECO:0000256" key="1">
    <source>
        <dbReference type="PROSITE-ProRule" id="PRU00339"/>
    </source>
</evidence>
<feature type="repeat" description="TPR" evidence="1">
    <location>
        <begin position="657"/>
        <end position="690"/>
    </location>
</feature>
<dbReference type="InterPro" id="IPR019734">
    <property type="entry name" value="TPR_rpt"/>
</dbReference>
<keyword evidence="3" id="KW-1185">Reference proteome</keyword>